<feature type="region of interest" description="Disordered" evidence="7">
    <location>
        <begin position="855"/>
        <end position="960"/>
    </location>
</feature>
<protein>
    <recommendedName>
        <fullName evidence="10">ML-like domain-containing protein</fullName>
    </recommendedName>
</protein>
<evidence type="ECO:0000256" key="7">
    <source>
        <dbReference type="SAM" id="MobiDB-lite"/>
    </source>
</evidence>
<feature type="transmembrane region" description="Helical" evidence="8">
    <location>
        <begin position="399"/>
        <end position="420"/>
    </location>
</feature>
<feature type="transmembrane region" description="Helical" evidence="8">
    <location>
        <begin position="674"/>
        <end position="706"/>
    </location>
</feature>
<keyword evidence="4 9" id="KW-0732">Signal</keyword>
<accession>A0ABR1LRM6</accession>
<evidence type="ECO:0000313" key="11">
    <source>
        <dbReference type="EMBL" id="KAK7536447.1"/>
    </source>
</evidence>
<evidence type="ECO:0000313" key="12">
    <source>
        <dbReference type="Proteomes" id="UP001360953"/>
    </source>
</evidence>
<feature type="region of interest" description="Disordered" evidence="7">
    <location>
        <begin position="776"/>
        <end position="824"/>
    </location>
</feature>
<dbReference type="InterPro" id="IPR040241">
    <property type="entry name" value="TRP_Flc/Pkd2-like"/>
</dbReference>
<evidence type="ECO:0000256" key="1">
    <source>
        <dbReference type="ARBA" id="ARBA00004141"/>
    </source>
</evidence>
<feature type="transmembrane region" description="Helical" evidence="8">
    <location>
        <begin position="587"/>
        <end position="607"/>
    </location>
</feature>
<organism evidence="11 12">
    <name type="scientific">Phyllosticta citribraziliensis</name>
    <dbReference type="NCBI Taxonomy" id="989973"/>
    <lineage>
        <taxon>Eukaryota</taxon>
        <taxon>Fungi</taxon>
        <taxon>Dikarya</taxon>
        <taxon>Ascomycota</taxon>
        <taxon>Pezizomycotina</taxon>
        <taxon>Dothideomycetes</taxon>
        <taxon>Dothideomycetes incertae sedis</taxon>
        <taxon>Botryosphaeriales</taxon>
        <taxon>Phyllostictaceae</taxon>
        <taxon>Phyllosticta</taxon>
    </lineage>
</organism>
<dbReference type="EMBL" id="JBBPEH010000007">
    <property type="protein sequence ID" value="KAK7536447.1"/>
    <property type="molecule type" value="Genomic_DNA"/>
</dbReference>
<comment type="similarity">
    <text evidence="2">Belongs to the transient receptor potential (TRP) ion channel family.</text>
</comment>
<keyword evidence="5 8" id="KW-1133">Transmembrane helix</keyword>
<keyword evidence="3 8" id="KW-0812">Transmembrane</keyword>
<comment type="subcellular location">
    <subcellularLocation>
        <location evidence="1">Membrane</location>
        <topology evidence="1">Multi-pass membrane protein</topology>
    </subcellularLocation>
</comment>
<dbReference type="InterPro" id="IPR010308">
    <property type="entry name" value="TRP_C"/>
</dbReference>
<dbReference type="InterPro" id="IPR032800">
    <property type="entry name" value="TRP_N"/>
</dbReference>
<proteinExistence type="inferred from homology"/>
<feature type="transmembrane region" description="Helical" evidence="8">
    <location>
        <begin position="474"/>
        <end position="498"/>
    </location>
</feature>
<feature type="transmembrane region" description="Helical" evidence="8">
    <location>
        <begin position="644"/>
        <end position="662"/>
    </location>
</feature>
<dbReference type="GeneID" id="92028985"/>
<name>A0ABR1LRM6_9PEZI</name>
<dbReference type="PANTHER" id="PTHR31145:SF7">
    <property type="entry name" value="TRP-LIKE ION CHANNEL"/>
    <property type="match status" value="1"/>
</dbReference>
<feature type="signal peptide" evidence="9">
    <location>
        <begin position="1"/>
        <end position="25"/>
    </location>
</feature>
<evidence type="ECO:0000256" key="5">
    <source>
        <dbReference type="ARBA" id="ARBA00022989"/>
    </source>
</evidence>
<reference evidence="11 12" key="1">
    <citation type="submission" date="2024-04" db="EMBL/GenBank/DDBJ databases">
        <title>Phyllosticta paracitricarpa is synonymous to the EU quarantine fungus P. citricarpa based on phylogenomic analyses.</title>
        <authorList>
            <consortium name="Lawrence Berkeley National Laboratory"/>
            <person name="Van ingen-buijs V.A."/>
            <person name="Van westerhoven A.C."/>
            <person name="Haridas S."/>
            <person name="Skiadas P."/>
            <person name="Martin F."/>
            <person name="Groenewald J.Z."/>
            <person name="Crous P.W."/>
            <person name="Seidl M.F."/>
        </authorList>
    </citation>
    <scope>NUCLEOTIDE SEQUENCE [LARGE SCALE GENOMIC DNA]</scope>
    <source>
        <strain evidence="11 12">CPC 17464</strain>
    </source>
</reference>
<feature type="compositionally biased region" description="Low complexity" evidence="7">
    <location>
        <begin position="874"/>
        <end position="885"/>
    </location>
</feature>
<feature type="transmembrane region" description="Helical" evidence="8">
    <location>
        <begin position="235"/>
        <end position="253"/>
    </location>
</feature>
<feature type="transmembrane region" description="Helical" evidence="8">
    <location>
        <begin position="441"/>
        <end position="468"/>
    </location>
</feature>
<evidence type="ECO:0000256" key="6">
    <source>
        <dbReference type="ARBA" id="ARBA00023136"/>
    </source>
</evidence>
<feature type="transmembrane region" description="Helical" evidence="8">
    <location>
        <begin position="201"/>
        <end position="223"/>
    </location>
</feature>
<feature type="chain" id="PRO_5045319586" description="ML-like domain-containing protein" evidence="9">
    <location>
        <begin position="26"/>
        <end position="960"/>
    </location>
</feature>
<dbReference type="Pfam" id="PF06011">
    <property type="entry name" value="TRP"/>
    <property type="match status" value="1"/>
</dbReference>
<evidence type="ECO:0000256" key="8">
    <source>
        <dbReference type="SAM" id="Phobius"/>
    </source>
</evidence>
<feature type="compositionally biased region" description="Basic and acidic residues" evidence="7">
    <location>
        <begin position="947"/>
        <end position="960"/>
    </location>
</feature>
<dbReference type="Pfam" id="PF14558">
    <property type="entry name" value="TRP_N"/>
    <property type="match status" value="1"/>
</dbReference>
<dbReference type="RefSeq" id="XP_066654863.1">
    <property type="nucleotide sequence ID" value="XM_066796079.1"/>
</dbReference>
<evidence type="ECO:0000256" key="3">
    <source>
        <dbReference type="ARBA" id="ARBA00022692"/>
    </source>
</evidence>
<sequence>MESRSLLSPLLLILSLLLLVPRSFAQTADVTTINGVRYVSATDDDGNSIYVRDNRQPSLYTGNYGDCLGDSSINVTRFDAAYYKDNMTVLFHLAGDTSIVDEGLMMYIAVYAYGESQFELVFNPCNANINSLCPMRNNVSIEANGIIPIAPGDVANIPTIAYSIPDFEGQAILRIFANSTQQMIGCYSASITNGNTFSQQAAVGSILGIFTAVACVASVAAAIYGSDIPVIRKHYAHSMSVFVVFSVLQHIYFTGALSMNWPSVLVAFWSNYAWAGGMIYTQEMQNSINKFIGSNKGNTTAVGAASTGTNDASVGGGYDITKIYKRGVRRLWRKDVHFMHSPKLEHALHKRALANSTDGYSWYGQPVKPGLPLPGNYSGFAGTLGTEGIPASNAFTTGFLWFLILVVIVAACIVLLKWTLELLSMAKVVRKDRLSSFRTHWIGYTILAVLRVLVIGFFMLMFLTLFQFTYKGSAGVTAVAALVFIIFFCGMFFAAAYACRYRIRVGNYVSEPDRVNMERRRVLGIVPWYRFTRASAHKDETGTVYAGSLPFWRVSAVDPENQKSIHDDEEYTRKFGWLASRFRRTRWWFFSCWLGYEFVRACFLAGASGHPMTQVFGLLVIEFIAFVATIILRPFESQRLNALMVYLLGFSKVSTVALSAAFDIRFNLARITTTVIGIVIIVIQGILTIFLLLAIFTGAITTYFSLKRHTPTDEFRPRGWRGHREKYFTHLDKAEKDLPPEPPAPVIPQEPQEPKIGFNVSSVRRVAKIEDEDEEFMAEIGDPKESATSIPPYSDGQAQEGEQAADAPTQTGRPRAVSRASIRSNMSYTSLPRTARVHRASWSSRDFLEWADPERNRIGGSSATLLSEEGNKQTGGRSRTNSLSRNRSRAGTPTPNFNDSRLAIDTRIQEMAEDTELPQSPQSMHTAETHHSAKAVQSQQANSTLDDQIRPADSSKRSST</sequence>
<feature type="compositionally biased region" description="Polar residues" evidence="7">
    <location>
        <begin position="935"/>
        <end position="946"/>
    </location>
</feature>
<keyword evidence="12" id="KW-1185">Reference proteome</keyword>
<evidence type="ECO:0000259" key="10">
    <source>
        <dbReference type="SMART" id="SM01320"/>
    </source>
</evidence>
<gene>
    <name evidence="11" type="ORF">J3D65DRAFT_418794</name>
</gene>
<evidence type="ECO:0000256" key="2">
    <source>
        <dbReference type="ARBA" id="ARBA00010642"/>
    </source>
</evidence>
<feature type="domain" description="ML-like" evidence="10">
    <location>
        <begin position="57"/>
        <end position="198"/>
    </location>
</feature>
<feature type="transmembrane region" description="Helical" evidence="8">
    <location>
        <begin position="613"/>
        <end position="632"/>
    </location>
</feature>
<comment type="caution">
    <text evidence="11">The sequence shown here is derived from an EMBL/GenBank/DDBJ whole genome shotgun (WGS) entry which is preliminary data.</text>
</comment>
<keyword evidence="6 8" id="KW-0472">Membrane</keyword>
<dbReference type="Proteomes" id="UP001360953">
    <property type="component" value="Unassembled WGS sequence"/>
</dbReference>
<feature type="compositionally biased region" description="Polar residues" evidence="7">
    <location>
        <begin position="917"/>
        <end position="926"/>
    </location>
</feature>
<dbReference type="SMART" id="SM01320">
    <property type="entry name" value="TRP_N"/>
    <property type="match status" value="1"/>
</dbReference>
<feature type="compositionally biased region" description="Low complexity" evidence="7">
    <location>
        <begin position="795"/>
        <end position="807"/>
    </location>
</feature>
<evidence type="ECO:0000256" key="9">
    <source>
        <dbReference type="SAM" id="SignalP"/>
    </source>
</evidence>
<evidence type="ECO:0000256" key="4">
    <source>
        <dbReference type="ARBA" id="ARBA00022729"/>
    </source>
</evidence>
<dbReference type="PANTHER" id="PTHR31145">
    <property type="entry name" value="INTEGRAL MEMBRANE PROTEIN (AFU_ORTHOLOGUE AFUA_7G01610)"/>
    <property type="match status" value="1"/>
</dbReference>